<name>A0ABZ3EA21_9GAMM</name>
<evidence type="ECO:0000313" key="2">
    <source>
        <dbReference type="EMBL" id="XAF55757.1"/>
    </source>
</evidence>
<evidence type="ECO:0000313" key="3">
    <source>
        <dbReference type="Proteomes" id="UP001445268"/>
    </source>
</evidence>
<protein>
    <submittedName>
        <fullName evidence="2">Uncharacterized protein</fullName>
    </submittedName>
</protein>
<organism evidence="2 3">
    <name type="scientific">Marinobacter alkaliphilus</name>
    <dbReference type="NCBI Taxonomy" id="254719"/>
    <lineage>
        <taxon>Bacteria</taxon>
        <taxon>Pseudomonadati</taxon>
        <taxon>Pseudomonadota</taxon>
        <taxon>Gammaproteobacteria</taxon>
        <taxon>Pseudomonadales</taxon>
        <taxon>Marinobacteraceae</taxon>
        <taxon>Marinobacter</taxon>
    </lineage>
</organism>
<keyword evidence="1" id="KW-0732">Signal</keyword>
<dbReference type="RefSeq" id="WP_228223624.1">
    <property type="nucleotide sequence ID" value="NZ_CP152380.1"/>
</dbReference>
<gene>
    <name evidence="2" type="ORF">AAGT77_09540</name>
</gene>
<proteinExistence type="predicted"/>
<feature type="chain" id="PRO_5045585661" evidence="1">
    <location>
        <begin position="29"/>
        <end position="50"/>
    </location>
</feature>
<sequence>MKWYERLYKTKARRYLLIAALMASGVGAPVAVGIATGVDNAIEQVESADE</sequence>
<dbReference type="Proteomes" id="UP001445268">
    <property type="component" value="Chromosome"/>
</dbReference>
<keyword evidence="3" id="KW-1185">Reference proteome</keyword>
<accession>A0ABZ3EA21</accession>
<dbReference type="EMBL" id="CP152380">
    <property type="protein sequence ID" value="XAF55757.1"/>
    <property type="molecule type" value="Genomic_DNA"/>
</dbReference>
<evidence type="ECO:0000256" key="1">
    <source>
        <dbReference type="SAM" id="SignalP"/>
    </source>
</evidence>
<feature type="signal peptide" evidence="1">
    <location>
        <begin position="1"/>
        <end position="28"/>
    </location>
</feature>
<reference evidence="2 3" key="1">
    <citation type="submission" date="2024-04" db="EMBL/GenBank/DDBJ databases">
        <title>Marinobacter sp. SBY-1.</title>
        <authorList>
            <person name="Pan C."/>
        </authorList>
    </citation>
    <scope>NUCLEOTIDE SEQUENCE [LARGE SCALE GENOMIC DNA]</scope>
    <source>
        <strain evidence="2 3">SBY-1</strain>
    </source>
</reference>